<dbReference type="Proteomes" id="UP000322873">
    <property type="component" value="Unassembled WGS sequence"/>
</dbReference>
<dbReference type="VEuPathDB" id="FungiDB:MFRU_055g00330"/>
<dbReference type="InterPro" id="IPR021858">
    <property type="entry name" value="Fun_TF"/>
</dbReference>
<dbReference type="Pfam" id="PF11951">
    <property type="entry name" value="Fungal_trans_2"/>
    <property type="match status" value="1"/>
</dbReference>
<dbReference type="EMBL" id="VICG01000006">
    <property type="protein sequence ID" value="KAA8571231.1"/>
    <property type="molecule type" value="Genomic_DNA"/>
</dbReference>
<sequence>MQMPFCATIRDLGFEHQATKDARDRRILTGEEVLLSLESVEDLRGAGPSYASTRAPIDEAVFHPTPTAGIVGGFDLFSVLPETTGDPIPKSILLEYFINQLAPWLSSYDDAQISGRPAFSWLPFALHHPPLLYATLLSAAVHLDRKQPMDKRTLVWYKFETIRLANETMNIPIQATADEMLLVGGGNAEEYEMHLSGINQMLTIRGGMGSLGMRGMIKNWLGICYGPWNNDWHYGIFADFYGIKRKSQT</sequence>
<gene>
    <name evidence="1" type="ORF">EYC84_000564</name>
</gene>
<proteinExistence type="predicted"/>
<evidence type="ECO:0000313" key="1">
    <source>
        <dbReference type="EMBL" id="KAA8571231.1"/>
    </source>
</evidence>
<dbReference type="AlphaFoldDB" id="A0A5M9JPP6"/>
<dbReference type="PANTHER" id="PTHR37540">
    <property type="entry name" value="TRANSCRIPTION FACTOR (ACR-2), PUTATIVE-RELATED-RELATED"/>
    <property type="match status" value="1"/>
</dbReference>
<accession>A0A5M9JPP6</accession>
<protein>
    <submittedName>
        <fullName evidence="1">Uncharacterized protein</fullName>
    </submittedName>
</protein>
<organism evidence="1 2">
    <name type="scientific">Monilinia fructicola</name>
    <name type="common">Brown rot fungus</name>
    <name type="synonym">Ciboria fructicola</name>
    <dbReference type="NCBI Taxonomy" id="38448"/>
    <lineage>
        <taxon>Eukaryota</taxon>
        <taxon>Fungi</taxon>
        <taxon>Dikarya</taxon>
        <taxon>Ascomycota</taxon>
        <taxon>Pezizomycotina</taxon>
        <taxon>Leotiomycetes</taxon>
        <taxon>Helotiales</taxon>
        <taxon>Sclerotiniaceae</taxon>
        <taxon>Monilinia</taxon>
    </lineage>
</organism>
<keyword evidence="2" id="KW-1185">Reference proteome</keyword>
<evidence type="ECO:0000313" key="2">
    <source>
        <dbReference type="Proteomes" id="UP000322873"/>
    </source>
</evidence>
<dbReference type="PANTHER" id="PTHR37540:SF5">
    <property type="entry name" value="TRANSCRIPTION FACTOR DOMAIN-CONTAINING PROTEIN"/>
    <property type="match status" value="1"/>
</dbReference>
<reference evidence="1 2" key="1">
    <citation type="submission" date="2019-06" db="EMBL/GenBank/DDBJ databases">
        <title>Genome Sequence of the Brown Rot Fungal Pathogen Monilinia fructicola.</title>
        <authorList>
            <person name="De Miccolis Angelini R.M."/>
            <person name="Landi L."/>
            <person name="Abate D."/>
            <person name="Pollastro S."/>
            <person name="Romanazzi G."/>
            <person name="Faretra F."/>
        </authorList>
    </citation>
    <scope>NUCLEOTIDE SEQUENCE [LARGE SCALE GENOMIC DNA]</scope>
    <source>
        <strain evidence="1 2">Mfrc123</strain>
    </source>
</reference>
<name>A0A5M9JPP6_MONFR</name>
<comment type="caution">
    <text evidence="1">The sequence shown here is derived from an EMBL/GenBank/DDBJ whole genome shotgun (WGS) entry which is preliminary data.</text>
</comment>